<gene>
    <name evidence="1" type="primary">Contig8861.g9465</name>
    <name evidence="1" type="ORF">STYLEM_13943</name>
</gene>
<evidence type="ECO:0000313" key="2">
    <source>
        <dbReference type="Proteomes" id="UP000039865"/>
    </source>
</evidence>
<dbReference type="InParanoid" id="A0A078ARR0"/>
<dbReference type="SUPFAM" id="SSF53474">
    <property type="entry name" value="alpha/beta-Hydrolases"/>
    <property type="match status" value="1"/>
</dbReference>
<proteinExistence type="predicted"/>
<protein>
    <submittedName>
        <fullName evidence="1">Uncharacterized protein</fullName>
    </submittedName>
</protein>
<reference evidence="1 2" key="1">
    <citation type="submission" date="2014-06" db="EMBL/GenBank/DDBJ databases">
        <authorList>
            <person name="Swart Estienne"/>
        </authorList>
    </citation>
    <scope>NUCLEOTIDE SEQUENCE [LARGE SCALE GENOMIC DNA]</scope>
    <source>
        <strain evidence="1 2">130c</strain>
    </source>
</reference>
<accession>A0A078ARR0</accession>
<evidence type="ECO:0000313" key="1">
    <source>
        <dbReference type="EMBL" id="CDW84874.1"/>
    </source>
</evidence>
<dbReference type="EMBL" id="CCKQ01013228">
    <property type="protein sequence ID" value="CDW84874.1"/>
    <property type="molecule type" value="Genomic_DNA"/>
</dbReference>
<organism evidence="1 2">
    <name type="scientific">Stylonychia lemnae</name>
    <name type="common">Ciliate</name>
    <dbReference type="NCBI Taxonomy" id="5949"/>
    <lineage>
        <taxon>Eukaryota</taxon>
        <taxon>Sar</taxon>
        <taxon>Alveolata</taxon>
        <taxon>Ciliophora</taxon>
        <taxon>Intramacronucleata</taxon>
        <taxon>Spirotrichea</taxon>
        <taxon>Stichotrichia</taxon>
        <taxon>Sporadotrichida</taxon>
        <taxon>Oxytrichidae</taxon>
        <taxon>Stylonychinae</taxon>
        <taxon>Stylonychia</taxon>
    </lineage>
</organism>
<sequence>MLLHSGVPMQDIEVFNVMIDNQRNYIRTVRVGSHQNPAMLLIHGYGGSSQMFLGWVEVADLNLPLKTLRRQMTIQLYGLNSGGSHLSYNLLFWLGIHLEVISVIMRRGSSEYCIFRCFNHELFAFHPLNSDDRLGKIKIPVSIYYGDTDWMRKDGAEDIINQNPYKGTQSHIFTISESNHQMFFDNPAELVKIMIQDLSNLDNLDCSENDIEGQDHILHLKLDKRRYSEHQQLNQECLKNHISREICFDDILSNRV</sequence>
<dbReference type="FunCoup" id="A0A078ARR0">
    <property type="interactions" value="12"/>
</dbReference>
<name>A0A078ARR0_STYLE</name>
<dbReference type="Proteomes" id="UP000039865">
    <property type="component" value="Unassembled WGS sequence"/>
</dbReference>
<dbReference type="InterPro" id="IPR029058">
    <property type="entry name" value="AB_hydrolase_fold"/>
</dbReference>
<keyword evidence="2" id="KW-1185">Reference proteome</keyword>
<dbReference type="Gene3D" id="3.40.50.1820">
    <property type="entry name" value="alpha/beta hydrolase"/>
    <property type="match status" value="1"/>
</dbReference>
<dbReference type="AlphaFoldDB" id="A0A078ARR0"/>